<dbReference type="PANTHER" id="PTHR41244">
    <property type="entry name" value="RHAMNAN SYNTHESIS F"/>
    <property type="match status" value="1"/>
</dbReference>
<dbReference type="Pfam" id="PF14307">
    <property type="entry name" value="Glyco_tran_WbsX"/>
    <property type="match status" value="1"/>
</dbReference>
<evidence type="ECO:0000256" key="1">
    <source>
        <dbReference type="SAM" id="MobiDB-lite"/>
    </source>
</evidence>
<gene>
    <name evidence="2" type="ORF">MBM_08886</name>
</gene>
<dbReference type="GeneID" id="18764821"/>
<evidence type="ECO:0000313" key="3">
    <source>
        <dbReference type="Proteomes" id="UP000006753"/>
    </source>
</evidence>
<feature type="region of interest" description="Disordered" evidence="1">
    <location>
        <begin position="831"/>
        <end position="855"/>
    </location>
</feature>
<dbReference type="InParanoid" id="K1WKZ1"/>
<name>K1WKZ1_MARBU</name>
<reference evidence="2 3" key="1">
    <citation type="journal article" date="2012" name="BMC Genomics">
        <title>Sequencing the genome of Marssonina brunnea reveals fungus-poplar co-evolution.</title>
        <authorList>
            <person name="Zhu S."/>
            <person name="Cao Y.-Z."/>
            <person name="Jiang C."/>
            <person name="Tan B.-Y."/>
            <person name="Wang Z."/>
            <person name="Feng S."/>
            <person name="Zhang L."/>
            <person name="Su X.-H."/>
            <person name="Brejova B."/>
            <person name="Vinar T."/>
            <person name="Xu M."/>
            <person name="Wang M.-X."/>
            <person name="Zhang S.-G."/>
            <person name="Huang M.-R."/>
            <person name="Wu R."/>
            <person name="Zhou Y."/>
        </authorList>
    </citation>
    <scope>NUCLEOTIDE SEQUENCE [LARGE SCALE GENOMIC DNA]</scope>
    <source>
        <strain evidence="2 3">MB_m1</strain>
    </source>
</reference>
<dbReference type="eggNOG" id="ENOG502S2CY">
    <property type="taxonomic scope" value="Eukaryota"/>
</dbReference>
<dbReference type="EMBL" id="JH921453">
    <property type="protein sequence ID" value="EKD12932.1"/>
    <property type="molecule type" value="Genomic_DNA"/>
</dbReference>
<accession>K1WKZ1</accession>
<dbReference type="HOGENOM" id="CLU_334013_0_0_1"/>
<sequence>MMLSRSRVMVAIHSTRRITLLAIVALGLVWSTLLFRYKPSLSSLPALPQKVQDHIDYFRAPKSPEYSIKPLVYIFPQYYHFDENNEIWGVNFTEWDNVREVTYNAYGIETIRPHESVGYYDGLAFETRERQGRFLRDHGFYGAIFHHYWFAGVPVMDGILQAMLKDGEPNVPFMLSWANEPWTKTWDGVDSSETFIAQEYGDIRDWREHFDWLLPFFRHPKYIRSQGRIQMAVYKPSHMGPRRSLMFAAWRQWAIEEGLGGLDVVETRWAGTGDCDASLPDAINEFQPHIGGFDHFRHSMARRNARVYHRGTLVCWDSTPRHSTDGGGNPQSFCHPKSWQYYMVEMYRKIKEDPNPIGAENFVFINALNEWGEGNALEPSVQFNDGYGVAMKEAIRISEELHNWTNTRFEGGLERSPKPKQNRTLSIGTLKKPKEAKVKEEEEDDGPIEEVDICVLIKTSEDNRDDRTYKLSAMLDSLQAQKNPSWRAVIYEPLPAMFHDLEDMVYRAFDPRIEMLRIPEEELVTRDADEESKNEEESKKDEESKNDEESKTDEESKKDEEIKKQIEENKKNEEKAKQDREDQIALQLRRELDAGSKVTDWVINKLAKDSKSVCGAAKYLLITTGYNIYHPDAFDAVIKSDANLIGLNVESRRTLWNSYETGPTTWQDRCSRPAEKTASLCKPATMTPAYFDLAATFIDFPRFVKDGYQFSSYTETNPRHQDWALISHLARDKGWSFASSSGSSTCHLKSNPAYSTCTQTGNIYVDSPMFEETGCFTPTAIMMGLGSTHEKMGILDMEYYRAHAFCLRYRSKTFRTMWTMDVKERLGVAQRSSLPGDLQPDETTEKTLSGVDDDE</sequence>
<evidence type="ECO:0000313" key="2">
    <source>
        <dbReference type="EMBL" id="EKD12932.1"/>
    </source>
</evidence>
<organism evidence="2 3">
    <name type="scientific">Marssonina brunnea f. sp. multigermtubi (strain MB_m1)</name>
    <name type="common">Marssonina leaf spot fungus</name>
    <dbReference type="NCBI Taxonomy" id="1072389"/>
    <lineage>
        <taxon>Eukaryota</taxon>
        <taxon>Fungi</taxon>
        <taxon>Dikarya</taxon>
        <taxon>Ascomycota</taxon>
        <taxon>Pezizomycotina</taxon>
        <taxon>Leotiomycetes</taxon>
        <taxon>Helotiales</taxon>
        <taxon>Drepanopezizaceae</taxon>
        <taxon>Drepanopeziza</taxon>
    </lineage>
</organism>
<feature type="region of interest" description="Disordered" evidence="1">
    <location>
        <begin position="409"/>
        <end position="445"/>
    </location>
</feature>
<dbReference type="KEGG" id="mbe:MBM_08886"/>
<protein>
    <submittedName>
        <fullName evidence="2">Conserved domain protein (ISS)</fullName>
    </submittedName>
</protein>
<proteinExistence type="predicted"/>
<dbReference type="InterPro" id="IPR032719">
    <property type="entry name" value="WbsX"/>
</dbReference>
<dbReference type="OrthoDB" id="3474152at2759"/>
<feature type="region of interest" description="Disordered" evidence="1">
    <location>
        <begin position="523"/>
        <end position="581"/>
    </location>
</feature>
<dbReference type="PANTHER" id="PTHR41244:SF1">
    <property type="entry name" value="GLYCOSYLTRANSFERASE"/>
    <property type="match status" value="1"/>
</dbReference>
<dbReference type="Proteomes" id="UP000006753">
    <property type="component" value="Unassembled WGS sequence"/>
</dbReference>
<feature type="compositionally biased region" description="Basic and acidic residues" evidence="1">
    <location>
        <begin position="535"/>
        <end position="581"/>
    </location>
</feature>
<dbReference type="Gene3D" id="3.20.20.80">
    <property type="entry name" value="Glycosidases"/>
    <property type="match status" value="1"/>
</dbReference>
<dbReference type="AlphaFoldDB" id="K1WKZ1"/>
<keyword evidence="3" id="KW-1185">Reference proteome</keyword>